<dbReference type="GO" id="GO:0000724">
    <property type="term" value="P:double-strand break repair via homologous recombination"/>
    <property type="evidence" value="ECO:0007669"/>
    <property type="project" value="TreeGrafter"/>
</dbReference>
<dbReference type="SUPFAM" id="SSF46785">
    <property type="entry name" value="Winged helix' DNA-binding domain"/>
    <property type="match status" value="2"/>
</dbReference>
<feature type="region of interest" description="Disordered" evidence="5">
    <location>
        <begin position="309"/>
        <end position="359"/>
    </location>
</feature>
<comment type="subcellular location">
    <subcellularLocation>
        <location evidence="1">Nucleus</location>
    </subcellularLocation>
</comment>
<dbReference type="InterPro" id="IPR012340">
    <property type="entry name" value="NA-bd_OB-fold"/>
</dbReference>
<feature type="compositionally biased region" description="Polar residues" evidence="5">
    <location>
        <begin position="447"/>
        <end position="461"/>
    </location>
</feature>
<dbReference type="GO" id="GO:0005662">
    <property type="term" value="C:DNA replication factor A complex"/>
    <property type="evidence" value="ECO:0007669"/>
    <property type="project" value="TreeGrafter"/>
</dbReference>
<evidence type="ECO:0000313" key="8">
    <source>
        <dbReference type="EMBL" id="CAE6470359.1"/>
    </source>
</evidence>
<keyword evidence="3" id="KW-0238">DNA-binding</keyword>
<protein>
    <submittedName>
        <fullName evidence="8">Uncharacterized protein</fullName>
    </submittedName>
</protein>
<dbReference type="PANTHER" id="PTHR13989:SF16">
    <property type="entry name" value="REPLICATION PROTEIN A2"/>
    <property type="match status" value="1"/>
</dbReference>
<dbReference type="InterPro" id="IPR014892">
    <property type="entry name" value="RPA_C"/>
</dbReference>
<comment type="caution">
    <text evidence="8">The sequence shown here is derived from an EMBL/GenBank/DDBJ whole genome shotgun (WGS) entry which is preliminary data.</text>
</comment>
<dbReference type="Pfam" id="PF08784">
    <property type="entry name" value="RPA_C"/>
    <property type="match status" value="2"/>
</dbReference>
<dbReference type="EMBL" id="CAJMWZ010003164">
    <property type="protein sequence ID" value="CAE6470359.1"/>
    <property type="molecule type" value="Genomic_DNA"/>
</dbReference>
<dbReference type="GO" id="GO:0016192">
    <property type="term" value="P:vesicle-mediated transport"/>
    <property type="evidence" value="ECO:0007669"/>
    <property type="project" value="InterPro"/>
</dbReference>
<feature type="domain" description="Replication protein A C-terminal" evidence="6">
    <location>
        <begin position="989"/>
        <end position="1073"/>
    </location>
</feature>
<dbReference type="GO" id="GO:0003697">
    <property type="term" value="F:single-stranded DNA binding"/>
    <property type="evidence" value="ECO:0007669"/>
    <property type="project" value="TreeGrafter"/>
</dbReference>
<evidence type="ECO:0000256" key="2">
    <source>
        <dbReference type="ARBA" id="ARBA00007815"/>
    </source>
</evidence>
<dbReference type="Proteomes" id="UP000663850">
    <property type="component" value="Unassembled WGS sequence"/>
</dbReference>
<dbReference type="AlphaFoldDB" id="A0A8H3C3A7"/>
<name>A0A8H3C3A7_9AGAM</name>
<comment type="similarity">
    <text evidence="2">Belongs to the replication factor A protein 2 family.</text>
</comment>
<evidence type="ECO:0000256" key="1">
    <source>
        <dbReference type="ARBA" id="ARBA00004123"/>
    </source>
</evidence>
<evidence type="ECO:0000256" key="5">
    <source>
        <dbReference type="SAM" id="MobiDB-lite"/>
    </source>
</evidence>
<proteinExistence type="inferred from homology"/>
<dbReference type="Gene3D" id="2.40.50.140">
    <property type="entry name" value="Nucleic acid-binding proteins"/>
    <property type="match status" value="1"/>
</dbReference>
<evidence type="ECO:0000313" key="9">
    <source>
        <dbReference type="Proteomes" id="UP000663850"/>
    </source>
</evidence>
<feature type="region of interest" description="Disordered" evidence="5">
    <location>
        <begin position="391"/>
        <end position="490"/>
    </location>
</feature>
<dbReference type="Pfam" id="PF19031">
    <property type="entry name" value="Intu_longin_1"/>
    <property type="match status" value="1"/>
</dbReference>
<feature type="compositionally biased region" description="Polar residues" evidence="5">
    <location>
        <begin position="325"/>
        <end position="341"/>
    </location>
</feature>
<dbReference type="InterPro" id="IPR040260">
    <property type="entry name" value="RFA2-like"/>
</dbReference>
<keyword evidence="4" id="KW-0539">Nucleus</keyword>
<dbReference type="InterPro" id="IPR043987">
    <property type="entry name" value="CCZ1/INTU/HSP4_longin_1"/>
</dbReference>
<dbReference type="InterPro" id="IPR036388">
    <property type="entry name" value="WH-like_DNA-bd_sf"/>
</dbReference>
<gene>
    <name evidence="8" type="ORF">RDB_LOCUS61870</name>
</gene>
<evidence type="ECO:0000256" key="4">
    <source>
        <dbReference type="ARBA" id="ARBA00023242"/>
    </source>
</evidence>
<dbReference type="GO" id="GO:0035861">
    <property type="term" value="C:site of double-strand break"/>
    <property type="evidence" value="ECO:0007669"/>
    <property type="project" value="TreeGrafter"/>
</dbReference>
<accession>A0A8H3C3A7</accession>
<evidence type="ECO:0000259" key="6">
    <source>
        <dbReference type="Pfam" id="PF08784"/>
    </source>
</evidence>
<reference evidence="8" key="1">
    <citation type="submission" date="2021-01" db="EMBL/GenBank/DDBJ databases">
        <authorList>
            <person name="Kaushik A."/>
        </authorList>
    </citation>
    <scope>NUCLEOTIDE SEQUENCE</scope>
    <source>
        <strain evidence="8">Type strain: AG8-Rh-89/</strain>
    </source>
</reference>
<dbReference type="Gene3D" id="1.10.10.10">
    <property type="entry name" value="Winged helix-like DNA-binding domain superfamily/Winged helix DNA-binding domain"/>
    <property type="match status" value="2"/>
</dbReference>
<evidence type="ECO:0000259" key="7">
    <source>
        <dbReference type="Pfam" id="PF19031"/>
    </source>
</evidence>
<dbReference type="GO" id="GO:0006289">
    <property type="term" value="P:nucleotide-excision repair"/>
    <property type="evidence" value="ECO:0007669"/>
    <property type="project" value="TreeGrafter"/>
</dbReference>
<evidence type="ECO:0000256" key="3">
    <source>
        <dbReference type="ARBA" id="ARBA00023125"/>
    </source>
</evidence>
<feature type="domain" description="CCZ1/INTU/HSP4 first Longin" evidence="7">
    <location>
        <begin position="35"/>
        <end position="154"/>
    </location>
</feature>
<dbReference type="GO" id="GO:0000781">
    <property type="term" value="C:chromosome, telomeric region"/>
    <property type="evidence" value="ECO:0007669"/>
    <property type="project" value="TreeGrafter"/>
</dbReference>
<sequence>MSRISPALAYLVIYNPTLQPNPEDLTEGRDVDDVAEQAHVLFYTARERAVSRDRILRQVGLAKALANFAEMFTSQPGFDNVHAQKSRLVMISPEPNFWIHACVNLAKTPKVTSKSTTSSGDQLEEFDYHSNSLNDEVLRTQLLQAYQSFRLQHGGLTQIMQADGVRFLERRLESFFTPWAWQWDVGATPEFGSYLGLSIHPLKKQFANSIADYAQYVPNIPTLVLVPPHIITGSGLPPISPLLPLARLLEPLVPPPVPSPQPSPIVTTPAAASAPMHMLTTGGNVVTKYITKPAAQVVDPRNWSWPALPFGKGSVRGKGKDRKVSTNITVETSSEPDSTGAASAAFSGPNPSKDHLGLPTDEAISRASRSVSPSTIDHESLLDAQLDMITSNNTSTPVEPASIPLPSDSDSELAAIVDTEVGDSREDTRNTEQTSATPHMLVEHTLPTDSNGASNPANENTAEGEAIPTSAPADQEQEHTLNEPTSESLQATPLAIARVGLPAEDPTPAPEIISSTVVQVQSSTHIGIETTSGSISVWLDSPAERVGLDTAQKQRVTWLAIPGLLVASVTGEEDDAIWRSAAQRLLLAVHETIQKRRLTAAETTLRALNTTKVVAHYPVAQLSGSSSLPQFTSESPHLFSSARALQFSTSPAIREIVTQTRWGTWCAARQSTIKTRVYMEVDRKDANLVEVDHELGSYGGSGYYGDGGGFLSGSQVGGGSQGSPSGGKARNPNQSLRAITIRQIYTADQTHSDAEFVIDGSETTQVTVVAQVVAANKQATNITYKLNDGTAEIKAKHWLESSEEEAIGHGESEHIYIRVIGTLKTFSGERQINAVHTRLVTDPMEIYYHLIEAHLVHLHYTRGTLGAAPGAVSTSAPAATAYQAGGKGQQSRFANFPPLQRRILEVLDQLMPQHEQGVHVTTIASGLEVQASIDEIGATMEKLAEEGHIYATINAVHIRTVTDPMEIYYHLIEAHLVHLHYTRAAPSAISAGAPAASAYQTSGKGQQSKFASFPPLQRRILEVLAQLMPQHEQGVHVTTIASGLNVQASIDEIGATMEKLAEEGHIYSTTDDEHFAIS</sequence>
<feature type="domain" description="Replication protein A C-terminal" evidence="6">
    <location>
        <begin position="857"/>
        <end position="953"/>
    </location>
</feature>
<dbReference type="SUPFAM" id="SSF50249">
    <property type="entry name" value="Nucleic acid-binding proteins"/>
    <property type="match status" value="1"/>
</dbReference>
<dbReference type="InterPro" id="IPR036390">
    <property type="entry name" value="WH_DNA-bd_sf"/>
</dbReference>
<organism evidence="8 9">
    <name type="scientific">Rhizoctonia solani</name>
    <dbReference type="NCBI Taxonomy" id="456999"/>
    <lineage>
        <taxon>Eukaryota</taxon>
        <taxon>Fungi</taxon>
        <taxon>Dikarya</taxon>
        <taxon>Basidiomycota</taxon>
        <taxon>Agaricomycotina</taxon>
        <taxon>Agaricomycetes</taxon>
        <taxon>Cantharellales</taxon>
        <taxon>Ceratobasidiaceae</taxon>
        <taxon>Rhizoctonia</taxon>
    </lineage>
</organism>
<dbReference type="GO" id="GO:0006260">
    <property type="term" value="P:DNA replication"/>
    <property type="evidence" value="ECO:0007669"/>
    <property type="project" value="TreeGrafter"/>
</dbReference>
<dbReference type="CDD" id="cd04478">
    <property type="entry name" value="RPA2_DBD_D"/>
    <property type="match status" value="1"/>
</dbReference>
<dbReference type="PANTHER" id="PTHR13989">
    <property type="entry name" value="REPLICATION PROTEIN A-RELATED"/>
    <property type="match status" value="1"/>
</dbReference>